<dbReference type="InterPro" id="IPR050297">
    <property type="entry name" value="LipidA_mod_glycosyltrf_83"/>
</dbReference>
<dbReference type="Gene3D" id="1.25.40.10">
    <property type="entry name" value="Tetratricopeptide repeat domain"/>
    <property type="match status" value="1"/>
</dbReference>
<evidence type="ECO:0000256" key="7">
    <source>
        <dbReference type="ARBA" id="ARBA00023136"/>
    </source>
</evidence>
<feature type="transmembrane region" description="Helical" evidence="8">
    <location>
        <begin position="390"/>
        <end position="407"/>
    </location>
</feature>
<feature type="transmembrane region" description="Helical" evidence="8">
    <location>
        <begin position="333"/>
        <end position="353"/>
    </location>
</feature>
<dbReference type="HOGENOM" id="CLU_010727_0_0_3"/>
<feature type="transmembrane region" description="Helical" evidence="8">
    <location>
        <begin position="271"/>
        <end position="289"/>
    </location>
</feature>
<feature type="transmembrane region" description="Helical" evidence="8">
    <location>
        <begin position="152"/>
        <end position="170"/>
    </location>
</feature>
<dbReference type="PANTHER" id="PTHR33908:SF11">
    <property type="entry name" value="MEMBRANE PROTEIN"/>
    <property type="match status" value="1"/>
</dbReference>
<evidence type="ECO:0000256" key="6">
    <source>
        <dbReference type="ARBA" id="ARBA00022989"/>
    </source>
</evidence>
<dbReference type="EMBL" id="CP000393">
    <property type="protein sequence ID" value="ABG52968.1"/>
    <property type="molecule type" value="Genomic_DNA"/>
</dbReference>
<dbReference type="InterPro" id="IPR038731">
    <property type="entry name" value="RgtA/B/C-like"/>
</dbReference>
<evidence type="ECO:0000259" key="9">
    <source>
        <dbReference type="Pfam" id="PF13231"/>
    </source>
</evidence>
<feature type="transmembrane region" description="Helical" evidence="8">
    <location>
        <begin position="365"/>
        <end position="384"/>
    </location>
</feature>
<reference evidence="10" key="1">
    <citation type="submission" date="2006-06" db="EMBL/GenBank/DDBJ databases">
        <title>Complete sequence of Trichodesmium erythraeum IMS101.</title>
        <authorList>
            <consortium name="US DOE Joint Genome Institute"/>
            <person name="Copeland A."/>
            <person name="Lucas S."/>
            <person name="Lapidus A."/>
            <person name="Barry K."/>
            <person name="Detter J.C."/>
            <person name="Glavina del Rio T."/>
            <person name="Hammon N."/>
            <person name="Israni S."/>
            <person name="Dalin E."/>
            <person name="Tice H."/>
            <person name="Pitluck S."/>
            <person name="Kiss H."/>
            <person name="Munk A.C."/>
            <person name="Brettin T."/>
            <person name="Bruce D."/>
            <person name="Han C."/>
            <person name="Tapia R."/>
            <person name="Gilna P."/>
            <person name="Schmutz J."/>
            <person name="Larimer F."/>
            <person name="Land M."/>
            <person name="Hauser L."/>
            <person name="Kyrpides N."/>
            <person name="Kim E."/>
            <person name="Richardson P."/>
        </authorList>
    </citation>
    <scope>NUCLEOTIDE SEQUENCE [LARGE SCALE GENOMIC DNA]</scope>
    <source>
        <strain evidence="10">IMS101</strain>
    </source>
</reference>
<dbReference type="SUPFAM" id="SSF48452">
    <property type="entry name" value="TPR-like"/>
    <property type="match status" value="1"/>
</dbReference>
<dbReference type="AlphaFoldDB" id="Q10XQ6"/>
<protein>
    <submittedName>
        <fullName evidence="10">Glycosyl transferase, family 39</fullName>
    </submittedName>
</protein>
<feature type="transmembrane region" description="Helical" evidence="8">
    <location>
        <begin position="248"/>
        <end position="264"/>
    </location>
</feature>
<name>Q10XQ6_TRIEI</name>
<evidence type="ECO:0000256" key="4">
    <source>
        <dbReference type="ARBA" id="ARBA00022679"/>
    </source>
</evidence>
<dbReference type="OrthoDB" id="437910at2"/>
<dbReference type="InterPro" id="IPR011990">
    <property type="entry name" value="TPR-like_helical_dom_sf"/>
</dbReference>
<evidence type="ECO:0000256" key="3">
    <source>
        <dbReference type="ARBA" id="ARBA00022676"/>
    </source>
</evidence>
<keyword evidence="7 8" id="KW-0472">Membrane</keyword>
<organism evidence="10">
    <name type="scientific">Trichodesmium erythraeum (strain IMS101)</name>
    <dbReference type="NCBI Taxonomy" id="203124"/>
    <lineage>
        <taxon>Bacteria</taxon>
        <taxon>Bacillati</taxon>
        <taxon>Cyanobacteriota</taxon>
        <taxon>Cyanophyceae</taxon>
        <taxon>Oscillatoriophycideae</taxon>
        <taxon>Oscillatoriales</taxon>
        <taxon>Microcoleaceae</taxon>
        <taxon>Trichodesmium</taxon>
    </lineage>
</organism>
<keyword evidence="4 10" id="KW-0808">Transferase</keyword>
<dbReference type="GO" id="GO:0005886">
    <property type="term" value="C:plasma membrane"/>
    <property type="evidence" value="ECO:0007669"/>
    <property type="project" value="UniProtKB-SubCell"/>
</dbReference>
<sequence length="897" mass="102115">MTAQEKKQPNINHILTLAILWSLGAVSDRLWFTFDKSVPAWDQADYLTSSLTYWRALQNLQLFSGEWWKNLWQLSPKVPPLTYILAVPFQNIFGRGADQATLVHLLFSAILLTSVYSLGSKLFNQKVGFWAAVLCILFPGLYRYRLQFLLDYPLTAIVTLSFTCLTLWYFSKPNHKQEIDNSEKTTKKTEKKAINLDLEKTNLTKTNITKISPQIDQLSQSKNLKNWLLATAFGLTFGLAILVKQTTIFFLFFPLLWVTINILKKKQWNQLIQLTYSLCLSITIFYPWARTNWLLMLTSGKRATIDSAIAEGDPNLLSLDAWIYYGKLLPNHISLPLLIIPISGLIFYLIRLNKKQKNLSTQLHSFQWLSIFLIGGYLICSLNINKDFRYTLPLLPTLSILLAFGLMQFPRKVGKQIRYLTISLAIILMLLNIWSVGGNFPRKITAWLSPGAAYSAHLGKEWPHKQIIAEIIKTNPYLRSTLGVLPSTPEINQHNLNYYGALQNLQVYGRQVGTNFKQVEQDARSLSWFITKTDEQGSVKRIKKAQAAIVNLIEKHPNFQLQKSWQLPDNSNLNLYHNQFLPVEVHPLTKPQKKVKLDYIILSPKIRSGTTIPITYKWSGSWQKLQSGLVLLTYRRENINQTELQPLTSNNNASEKPLTKFIHDHGIGMGSLHPSLLQANKSEVGFEIIERTGMLLPSNIVPGTYILEATYLNRETGENYPISVEPTLRVQVEPQAQALPAPELDLVTQLRTWGQKLPQGIKGLETIFAEVARVNQYDPVQDYTQQAEKTLTYRLQQEPDNLEWLYSLALAQVLQKDAQGAIATLTRVTKLDAQNAFAHAYLAFVYLYDLNPGAAKIALKSALEIDPHQPEIRSLNGIAALMQGNFIQAWHNLITQK</sequence>
<feature type="transmembrane region" description="Helical" evidence="8">
    <location>
        <begin position="12"/>
        <end position="32"/>
    </location>
</feature>
<accession>Q10XQ6</accession>
<dbReference type="RefSeq" id="WP_011613298.1">
    <property type="nucleotide sequence ID" value="NC_008312.1"/>
</dbReference>
<dbReference type="PANTHER" id="PTHR33908">
    <property type="entry name" value="MANNOSYLTRANSFERASE YKCB-RELATED"/>
    <property type="match status" value="1"/>
</dbReference>
<keyword evidence="6 8" id="KW-1133">Transmembrane helix</keyword>
<evidence type="ECO:0000256" key="1">
    <source>
        <dbReference type="ARBA" id="ARBA00004651"/>
    </source>
</evidence>
<dbReference type="eggNOG" id="COG1807">
    <property type="taxonomic scope" value="Bacteria"/>
</dbReference>
<dbReference type="STRING" id="203124.Tery_3937"/>
<dbReference type="eggNOG" id="COG0457">
    <property type="taxonomic scope" value="Bacteria"/>
</dbReference>
<keyword evidence="2" id="KW-1003">Cell membrane</keyword>
<feature type="transmembrane region" description="Helical" evidence="8">
    <location>
        <begin position="102"/>
        <end position="120"/>
    </location>
</feature>
<gene>
    <name evidence="10" type="ordered locus">Tery_3937</name>
</gene>
<feature type="domain" description="Glycosyltransferase RgtA/B/C/D-like" evidence="9">
    <location>
        <begin position="78"/>
        <end position="173"/>
    </location>
</feature>
<dbReference type="GO" id="GO:0016763">
    <property type="term" value="F:pentosyltransferase activity"/>
    <property type="evidence" value="ECO:0007669"/>
    <property type="project" value="TreeGrafter"/>
</dbReference>
<dbReference type="Pfam" id="PF13231">
    <property type="entry name" value="PMT_2"/>
    <property type="match status" value="1"/>
</dbReference>
<feature type="transmembrane region" description="Helical" evidence="8">
    <location>
        <begin position="127"/>
        <end position="146"/>
    </location>
</feature>
<evidence type="ECO:0000256" key="2">
    <source>
        <dbReference type="ARBA" id="ARBA00022475"/>
    </source>
</evidence>
<evidence type="ECO:0000313" key="10">
    <source>
        <dbReference type="EMBL" id="ABG52968.1"/>
    </source>
</evidence>
<evidence type="ECO:0000256" key="5">
    <source>
        <dbReference type="ARBA" id="ARBA00022692"/>
    </source>
</evidence>
<dbReference type="KEGG" id="ter:Tery_3937"/>
<evidence type="ECO:0000256" key="8">
    <source>
        <dbReference type="SAM" id="Phobius"/>
    </source>
</evidence>
<feature type="transmembrane region" description="Helical" evidence="8">
    <location>
        <begin position="419"/>
        <end position="437"/>
    </location>
</feature>
<comment type="subcellular location">
    <subcellularLocation>
        <location evidence="1">Cell membrane</location>
        <topology evidence="1">Multi-pass membrane protein</topology>
    </subcellularLocation>
</comment>
<dbReference type="GO" id="GO:0009103">
    <property type="term" value="P:lipopolysaccharide biosynthetic process"/>
    <property type="evidence" value="ECO:0007669"/>
    <property type="project" value="UniProtKB-ARBA"/>
</dbReference>
<keyword evidence="5 8" id="KW-0812">Transmembrane</keyword>
<feature type="transmembrane region" description="Helical" evidence="8">
    <location>
        <begin position="224"/>
        <end position="242"/>
    </location>
</feature>
<keyword evidence="3" id="KW-0328">Glycosyltransferase</keyword>
<proteinExistence type="predicted"/>